<organism evidence="8 9">
    <name type="scientific">Ampelomyces quisqualis</name>
    <name type="common">Powdery mildew agent</name>
    <dbReference type="NCBI Taxonomy" id="50730"/>
    <lineage>
        <taxon>Eukaryota</taxon>
        <taxon>Fungi</taxon>
        <taxon>Dikarya</taxon>
        <taxon>Ascomycota</taxon>
        <taxon>Pezizomycotina</taxon>
        <taxon>Dothideomycetes</taxon>
        <taxon>Pleosporomycetidae</taxon>
        <taxon>Pleosporales</taxon>
        <taxon>Pleosporineae</taxon>
        <taxon>Phaeosphaeriaceae</taxon>
        <taxon>Ampelomyces</taxon>
    </lineage>
</organism>
<dbReference type="PROSITE" id="PS51387">
    <property type="entry name" value="FAD_PCMH"/>
    <property type="match status" value="1"/>
</dbReference>
<gene>
    <name evidence="8" type="ORF">BDU57DRAFT_525332</name>
</gene>
<keyword evidence="4" id="KW-0274">FAD</keyword>
<dbReference type="OrthoDB" id="9983560at2759"/>
<dbReference type="AlphaFoldDB" id="A0A6A5QZV9"/>
<dbReference type="Pfam" id="PF01565">
    <property type="entry name" value="FAD_binding_4"/>
    <property type="match status" value="1"/>
</dbReference>
<dbReference type="SUPFAM" id="SSF56176">
    <property type="entry name" value="FAD-binding/transporter-associated domain-like"/>
    <property type="match status" value="1"/>
</dbReference>
<evidence type="ECO:0000256" key="3">
    <source>
        <dbReference type="ARBA" id="ARBA00022630"/>
    </source>
</evidence>
<evidence type="ECO:0000256" key="5">
    <source>
        <dbReference type="ARBA" id="ARBA00023002"/>
    </source>
</evidence>
<dbReference type="InterPro" id="IPR012951">
    <property type="entry name" value="BBE"/>
</dbReference>
<dbReference type="Pfam" id="PF08031">
    <property type="entry name" value="BBE"/>
    <property type="match status" value="1"/>
</dbReference>
<protein>
    <recommendedName>
        <fullName evidence="7">FAD-binding PCMH-type domain-containing protein</fullName>
    </recommendedName>
</protein>
<evidence type="ECO:0000313" key="9">
    <source>
        <dbReference type="Proteomes" id="UP000800096"/>
    </source>
</evidence>
<dbReference type="Gene3D" id="3.30.465.10">
    <property type="match status" value="2"/>
</dbReference>
<dbReference type="GO" id="GO:0016491">
    <property type="term" value="F:oxidoreductase activity"/>
    <property type="evidence" value="ECO:0007669"/>
    <property type="project" value="UniProtKB-KW"/>
</dbReference>
<dbReference type="Proteomes" id="UP000800096">
    <property type="component" value="Unassembled WGS sequence"/>
</dbReference>
<keyword evidence="5" id="KW-0560">Oxidoreductase</keyword>
<sequence length="632" mass="70056">MWRSHLLLLIVHVVCRVDATLFSNVTLFGYEKAQLTDHDLAQLSAEHQAYFGFDDSAINTTFAGVSGACKLAPGDDGFPSARTWEEFNATSIVNGTLIAPKPLASPCYNSWGEYNERKCAAITANWMNPYLHEADPTSSMFPLYQGRTCLPRPDPNATCELGSYPKYVMNVSTVAHVQIALNIARNMDIRLVIKNTGHDFLGKSLGAGALSIWTHNMKDLQFIANYKSDSGYEGSAFKVAAGVTVREIYQAAERNNVTVTGGICESVGFAGGYFTGGGHTPMSGYYGMAADNIEAVNLVTADGRFITASNTSHPDLFWAIRGGGGSTWGVVTSVIVRAHPNMPIVASTFSYSTGGNITKEIFWQGTRKFWEMFPTLADAHTYSYFWIYVLPNDQLQFQMVPFWAPGHTIESFNKLIAPWFDYLRSLGIQFTPKTTLHHSFYPAYNDNWGNETVGASTGLPGNRIFPRSNWECPEKFERMFAAIKNTSMSGHTLGGYHQAPQNRLNVDNAVSSAFRHTLSFLIGMALLEDGENATQAQMQKAVKELTEDILGPWRDVAPESEFGGSYLNEANVMEPGWQRSFYGTQYERLAEIKKKWDPKGVFYATTAVGSEEWEVRDGEWGTQTQNGKLCRV</sequence>
<feature type="signal peptide" evidence="6">
    <location>
        <begin position="1"/>
        <end position="19"/>
    </location>
</feature>
<keyword evidence="3" id="KW-0285">Flavoprotein</keyword>
<evidence type="ECO:0000313" key="8">
    <source>
        <dbReference type="EMBL" id="KAF1920194.1"/>
    </source>
</evidence>
<feature type="chain" id="PRO_5025501158" description="FAD-binding PCMH-type domain-containing protein" evidence="6">
    <location>
        <begin position="20"/>
        <end position="632"/>
    </location>
</feature>
<dbReference type="InterPro" id="IPR050416">
    <property type="entry name" value="FAD-linked_Oxidoreductase"/>
</dbReference>
<dbReference type="InterPro" id="IPR036318">
    <property type="entry name" value="FAD-bd_PCMH-like_sf"/>
</dbReference>
<dbReference type="PANTHER" id="PTHR42973:SF39">
    <property type="entry name" value="FAD-BINDING PCMH-TYPE DOMAIN-CONTAINING PROTEIN"/>
    <property type="match status" value="1"/>
</dbReference>
<name>A0A6A5QZV9_AMPQU</name>
<dbReference type="GO" id="GO:0071949">
    <property type="term" value="F:FAD binding"/>
    <property type="evidence" value="ECO:0007669"/>
    <property type="project" value="InterPro"/>
</dbReference>
<dbReference type="PANTHER" id="PTHR42973">
    <property type="entry name" value="BINDING OXIDOREDUCTASE, PUTATIVE (AFU_ORTHOLOGUE AFUA_1G17690)-RELATED"/>
    <property type="match status" value="1"/>
</dbReference>
<dbReference type="EMBL" id="ML979132">
    <property type="protein sequence ID" value="KAF1920194.1"/>
    <property type="molecule type" value="Genomic_DNA"/>
</dbReference>
<evidence type="ECO:0000256" key="2">
    <source>
        <dbReference type="ARBA" id="ARBA00005466"/>
    </source>
</evidence>
<proteinExistence type="inferred from homology"/>
<keyword evidence="9" id="KW-1185">Reference proteome</keyword>
<keyword evidence="6" id="KW-0732">Signal</keyword>
<dbReference type="InterPro" id="IPR016166">
    <property type="entry name" value="FAD-bd_PCMH"/>
</dbReference>
<comment type="similarity">
    <text evidence="2">Belongs to the oxygen-dependent FAD-linked oxidoreductase family.</text>
</comment>
<feature type="domain" description="FAD-binding PCMH-type" evidence="7">
    <location>
        <begin position="161"/>
        <end position="341"/>
    </location>
</feature>
<evidence type="ECO:0000256" key="4">
    <source>
        <dbReference type="ARBA" id="ARBA00022827"/>
    </source>
</evidence>
<evidence type="ECO:0000256" key="6">
    <source>
        <dbReference type="SAM" id="SignalP"/>
    </source>
</evidence>
<evidence type="ECO:0000256" key="1">
    <source>
        <dbReference type="ARBA" id="ARBA00001974"/>
    </source>
</evidence>
<dbReference type="InterPro" id="IPR006094">
    <property type="entry name" value="Oxid_FAD_bind_N"/>
</dbReference>
<reference evidence="8" key="1">
    <citation type="journal article" date="2020" name="Stud. Mycol.">
        <title>101 Dothideomycetes genomes: a test case for predicting lifestyles and emergence of pathogens.</title>
        <authorList>
            <person name="Haridas S."/>
            <person name="Albert R."/>
            <person name="Binder M."/>
            <person name="Bloem J."/>
            <person name="Labutti K."/>
            <person name="Salamov A."/>
            <person name="Andreopoulos B."/>
            <person name="Baker S."/>
            <person name="Barry K."/>
            <person name="Bills G."/>
            <person name="Bluhm B."/>
            <person name="Cannon C."/>
            <person name="Castanera R."/>
            <person name="Culley D."/>
            <person name="Daum C."/>
            <person name="Ezra D."/>
            <person name="Gonzalez J."/>
            <person name="Henrissat B."/>
            <person name="Kuo A."/>
            <person name="Liang C."/>
            <person name="Lipzen A."/>
            <person name="Lutzoni F."/>
            <person name="Magnuson J."/>
            <person name="Mondo S."/>
            <person name="Nolan M."/>
            <person name="Ohm R."/>
            <person name="Pangilinan J."/>
            <person name="Park H.-J."/>
            <person name="Ramirez L."/>
            <person name="Alfaro M."/>
            <person name="Sun H."/>
            <person name="Tritt A."/>
            <person name="Yoshinaga Y."/>
            <person name="Zwiers L.-H."/>
            <person name="Turgeon B."/>
            <person name="Goodwin S."/>
            <person name="Spatafora J."/>
            <person name="Crous P."/>
            <person name="Grigoriev I."/>
        </authorList>
    </citation>
    <scope>NUCLEOTIDE SEQUENCE</scope>
    <source>
        <strain evidence="8">HMLAC05119</strain>
    </source>
</reference>
<comment type="cofactor">
    <cofactor evidence="1">
        <name>FAD</name>
        <dbReference type="ChEBI" id="CHEBI:57692"/>
    </cofactor>
</comment>
<evidence type="ECO:0000259" key="7">
    <source>
        <dbReference type="PROSITE" id="PS51387"/>
    </source>
</evidence>
<dbReference type="InterPro" id="IPR016169">
    <property type="entry name" value="FAD-bd_PCMH_sub2"/>
</dbReference>
<accession>A0A6A5QZV9</accession>